<dbReference type="AlphaFoldDB" id="A0A7W6GA36"/>
<keyword evidence="1" id="KW-1133">Transmembrane helix</keyword>
<keyword evidence="1" id="KW-0472">Membrane</keyword>
<comment type="caution">
    <text evidence="2">The sequence shown here is derived from an EMBL/GenBank/DDBJ whole genome shotgun (WGS) entry which is preliminary data.</text>
</comment>
<name>A0A7W6GA36_9HYPH</name>
<evidence type="ECO:0000313" key="3">
    <source>
        <dbReference type="Proteomes" id="UP000582090"/>
    </source>
</evidence>
<dbReference type="PROSITE" id="PS51257">
    <property type="entry name" value="PROKAR_LIPOPROTEIN"/>
    <property type="match status" value="1"/>
</dbReference>
<feature type="transmembrane region" description="Helical" evidence="1">
    <location>
        <begin position="39"/>
        <end position="59"/>
    </location>
</feature>
<protein>
    <submittedName>
        <fullName evidence="2">Peptidoglycan/LPS O-acetylase OafA/YrhL</fullName>
    </submittedName>
</protein>
<evidence type="ECO:0000313" key="2">
    <source>
        <dbReference type="EMBL" id="MBB3963505.1"/>
    </source>
</evidence>
<feature type="transmembrane region" description="Helical" evidence="1">
    <location>
        <begin position="12"/>
        <end position="33"/>
    </location>
</feature>
<gene>
    <name evidence="2" type="ORF">GGQ67_001130</name>
</gene>
<organism evidence="2 3">
    <name type="scientific">Rhizobium metallidurans</name>
    <dbReference type="NCBI Taxonomy" id="1265931"/>
    <lineage>
        <taxon>Bacteria</taxon>
        <taxon>Pseudomonadati</taxon>
        <taxon>Pseudomonadota</taxon>
        <taxon>Alphaproteobacteria</taxon>
        <taxon>Hyphomicrobiales</taxon>
        <taxon>Rhizobiaceae</taxon>
        <taxon>Rhizobium/Agrobacterium group</taxon>
        <taxon>Rhizobium</taxon>
    </lineage>
</organism>
<dbReference type="RefSeq" id="WP_183899212.1">
    <property type="nucleotide sequence ID" value="NZ_JACIDW010000002.1"/>
</dbReference>
<keyword evidence="1" id="KW-0812">Transmembrane</keyword>
<dbReference type="EMBL" id="JACIDW010000002">
    <property type="protein sequence ID" value="MBB3963505.1"/>
    <property type="molecule type" value="Genomic_DNA"/>
</dbReference>
<proteinExistence type="predicted"/>
<sequence>MEKPSYRTSKQQLWFNSVMAWLVVMILACGAVAGSAQAVSFGTIAVPALLTLIATMLGIHRHFGTKDMKIMSQSQGGP</sequence>
<reference evidence="2 3" key="1">
    <citation type="submission" date="2020-08" db="EMBL/GenBank/DDBJ databases">
        <title>Genomic Encyclopedia of Type Strains, Phase IV (KMG-IV): sequencing the most valuable type-strain genomes for metagenomic binning, comparative biology and taxonomic classification.</title>
        <authorList>
            <person name="Goeker M."/>
        </authorList>
    </citation>
    <scope>NUCLEOTIDE SEQUENCE [LARGE SCALE GENOMIC DNA]</scope>
    <source>
        <strain evidence="2 3">DSM 26575</strain>
    </source>
</reference>
<evidence type="ECO:0000256" key="1">
    <source>
        <dbReference type="SAM" id="Phobius"/>
    </source>
</evidence>
<accession>A0A7W6GA36</accession>
<keyword evidence="3" id="KW-1185">Reference proteome</keyword>
<dbReference type="Proteomes" id="UP000582090">
    <property type="component" value="Unassembled WGS sequence"/>
</dbReference>